<name>A0ABM4AWH2_VANTA</name>
<comment type="similarity">
    <text evidence="2">Belongs to the ATP-dependent AMP-binding enzyme family.</text>
</comment>
<reference evidence="8" key="1">
    <citation type="submission" date="2025-08" db="UniProtKB">
        <authorList>
            <consortium name="RefSeq"/>
        </authorList>
    </citation>
    <scope>IDENTIFICATION</scope>
    <source>
        <tissue evidence="8">Whole body</tissue>
    </source>
</reference>
<dbReference type="InterPro" id="IPR020845">
    <property type="entry name" value="AMP-binding_CS"/>
</dbReference>
<dbReference type="Pfam" id="PF00501">
    <property type="entry name" value="AMP-binding"/>
    <property type="match status" value="1"/>
</dbReference>
<dbReference type="InterPro" id="IPR000873">
    <property type="entry name" value="AMP-dep_synth/lig_dom"/>
</dbReference>
<proteinExistence type="inferred from homology"/>
<dbReference type="InterPro" id="IPR045851">
    <property type="entry name" value="AMP-bd_C_sf"/>
</dbReference>
<keyword evidence="3" id="KW-0436">Ligase</keyword>
<feature type="domain" description="AMP-dependent synthetase/ligase" evidence="5">
    <location>
        <begin position="30"/>
        <end position="399"/>
    </location>
</feature>
<dbReference type="PROSITE" id="PS00455">
    <property type="entry name" value="AMP_BINDING"/>
    <property type="match status" value="1"/>
</dbReference>
<dbReference type="SUPFAM" id="SSF56801">
    <property type="entry name" value="Acetyl-CoA synthetase-like"/>
    <property type="match status" value="1"/>
</dbReference>
<comment type="subcellular location">
    <subcellularLocation>
        <location evidence="1">Peroxisome</location>
    </subcellularLocation>
</comment>
<keyword evidence="4" id="KW-0576">Peroxisome</keyword>
<gene>
    <name evidence="8" type="primary">LOC135194261</name>
</gene>
<evidence type="ECO:0000313" key="8">
    <source>
        <dbReference type="RefSeq" id="XP_064075645.1"/>
    </source>
</evidence>
<dbReference type="Gene3D" id="3.40.50.12780">
    <property type="entry name" value="N-terminal domain of ligase-like"/>
    <property type="match status" value="1"/>
</dbReference>
<dbReference type="Pfam" id="PF13193">
    <property type="entry name" value="AMP-binding_C"/>
    <property type="match status" value="1"/>
</dbReference>
<evidence type="ECO:0000313" key="7">
    <source>
        <dbReference type="Proteomes" id="UP001652626"/>
    </source>
</evidence>
<dbReference type="PANTHER" id="PTHR24096">
    <property type="entry name" value="LONG-CHAIN-FATTY-ACID--COA LIGASE"/>
    <property type="match status" value="1"/>
</dbReference>
<organism evidence="7 8">
    <name type="scientific">Vanessa tameamea</name>
    <name type="common">Kamehameha butterfly</name>
    <dbReference type="NCBI Taxonomy" id="334116"/>
    <lineage>
        <taxon>Eukaryota</taxon>
        <taxon>Metazoa</taxon>
        <taxon>Ecdysozoa</taxon>
        <taxon>Arthropoda</taxon>
        <taxon>Hexapoda</taxon>
        <taxon>Insecta</taxon>
        <taxon>Pterygota</taxon>
        <taxon>Neoptera</taxon>
        <taxon>Endopterygota</taxon>
        <taxon>Lepidoptera</taxon>
        <taxon>Glossata</taxon>
        <taxon>Ditrysia</taxon>
        <taxon>Papilionoidea</taxon>
        <taxon>Nymphalidae</taxon>
        <taxon>Nymphalinae</taxon>
        <taxon>Vanessa</taxon>
    </lineage>
</organism>
<protein>
    <submittedName>
        <fullName evidence="8">Uncharacterized protein LOC135194261</fullName>
    </submittedName>
</protein>
<keyword evidence="7" id="KW-1185">Reference proteome</keyword>
<dbReference type="InterPro" id="IPR025110">
    <property type="entry name" value="AMP-bd_C"/>
</dbReference>
<dbReference type="RefSeq" id="XP_064075645.1">
    <property type="nucleotide sequence ID" value="XM_064219575.1"/>
</dbReference>
<evidence type="ECO:0000259" key="5">
    <source>
        <dbReference type="Pfam" id="PF00501"/>
    </source>
</evidence>
<dbReference type="CDD" id="cd05911">
    <property type="entry name" value="Firefly_Luc_like"/>
    <property type="match status" value="1"/>
</dbReference>
<dbReference type="Gene3D" id="3.30.300.30">
    <property type="match status" value="1"/>
</dbReference>
<sequence>MLKNPKYIYGPSDRLIPANINFGEFMLKKINENNDKIALINGSTHEQQTYHQLQQEAINLAVSLTHLGVKKGDVIAISSENRREFWSTLIGSSCTGAIVTTINVGYTNDELKHVMSISKPKYIFCSPFAYKTHMKIYKTLSHLKQIFIFGDESPSNTILYKDLAIANNDKTNNVKRYKITRNVTFEEFQVVDVEGQNDVVLILYSSGTTGLPKGVMLTHLNVITLCSPSFVLPPLKPLNITPWYHSMGLLSTLANFCKGVTSVYLPKFEVELYLKTIERYEISQLAVVPAMLIALCKSNLKYDTSSVQIIFCGAAPLYEETAEAVKQRFPSAQAILQGYGMTETTLAISVNFNPDKIGSVGSVISHTVAKVVNPETREPLGPNEKGEICVKSIMGMKGYVGKDRRDDFDDEGFIKTGDIGYYDEEGYLYIVDRLKELIKYKAYQVPPAEIEAVLLKNPDIRDAGVIGIPHPTAGEVPLAFVVLQPGKTLTEKDVQDFVAERLSNPKHLRGGVKFINEIPKTQTGKILRKDLRKMFKSAKSKL</sequence>
<evidence type="ECO:0000256" key="1">
    <source>
        <dbReference type="ARBA" id="ARBA00004275"/>
    </source>
</evidence>
<dbReference type="Proteomes" id="UP001652626">
    <property type="component" value="Chromosome 28"/>
</dbReference>
<feature type="domain" description="AMP-binding enzyme C-terminal" evidence="6">
    <location>
        <begin position="449"/>
        <end position="525"/>
    </location>
</feature>
<dbReference type="InterPro" id="IPR042099">
    <property type="entry name" value="ANL_N_sf"/>
</dbReference>
<evidence type="ECO:0000256" key="3">
    <source>
        <dbReference type="ARBA" id="ARBA00022598"/>
    </source>
</evidence>
<dbReference type="PANTHER" id="PTHR24096:SF149">
    <property type="entry name" value="AMP-BINDING DOMAIN-CONTAINING PROTEIN-RELATED"/>
    <property type="match status" value="1"/>
</dbReference>
<dbReference type="GeneID" id="135194261"/>
<evidence type="ECO:0000259" key="6">
    <source>
        <dbReference type="Pfam" id="PF13193"/>
    </source>
</evidence>
<evidence type="ECO:0000256" key="4">
    <source>
        <dbReference type="ARBA" id="ARBA00023140"/>
    </source>
</evidence>
<accession>A0ABM4AWH2</accession>
<evidence type="ECO:0000256" key="2">
    <source>
        <dbReference type="ARBA" id="ARBA00006432"/>
    </source>
</evidence>